<feature type="compositionally biased region" description="Basic and acidic residues" evidence="1">
    <location>
        <begin position="109"/>
        <end position="120"/>
    </location>
</feature>
<feature type="compositionally biased region" description="Basic and acidic residues" evidence="1">
    <location>
        <begin position="129"/>
        <end position="138"/>
    </location>
</feature>
<dbReference type="Proteomes" id="UP000737555">
    <property type="component" value="Unassembled WGS sequence"/>
</dbReference>
<feature type="region of interest" description="Disordered" evidence="1">
    <location>
        <begin position="102"/>
        <end position="159"/>
    </location>
</feature>
<gene>
    <name evidence="3" type="ORF">HQQ74_08205</name>
</gene>
<evidence type="ECO:0000259" key="2">
    <source>
        <dbReference type="Pfam" id="PF05239"/>
    </source>
</evidence>
<dbReference type="AlphaFoldDB" id="A0A8T7HBA1"/>
<dbReference type="PANTHER" id="PTHR36505">
    <property type="entry name" value="BLR1072 PROTEIN"/>
    <property type="match status" value="1"/>
</dbReference>
<sequence length="159" mass="17983">MPEGRSEVIMEHRTRTTGEEWFMSADDALDKKVVNPEGDDIGEISDMRLAFPVGRVEYMVLKYGGVLGMGAKRFAIPPEALAYHPGNDVFVVNIDKRRLDEASGFSEDNWPREADWDLIRSGRPTTEPPSREEAEAVARKTPPPEVVTTERVETRERPR</sequence>
<evidence type="ECO:0000313" key="3">
    <source>
        <dbReference type="EMBL" id="NQS78664.1"/>
    </source>
</evidence>
<reference evidence="3" key="1">
    <citation type="submission" date="2020-05" db="EMBL/GenBank/DDBJ databases">
        <title>The first insight into the ecology of ammonia-tolerant syntrophic propionate oxidizing bacteria.</title>
        <authorList>
            <person name="Singh A."/>
            <person name="Schnurer A."/>
            <person name="Westerholm M."/>
        </authorList>
    </citation>
    <scope>NUCLEOTIDE SEQUENCE</scope>
    <source>
        <strain evidence="3">MAG54</strain>
    </source>
</reference>
<dbReference type="EMBL" id="JABMJE010000122">
    <property type="protein sequence ID" value="NQS78664.1"/>
    <property type="molecule type" value="Genomic_DNA"/>
</dbReference>
<evidence type="ECO:0000256" key="1">
    <source>
        <dbReference type="SAM" id="MobiDB-lite"/>
    </source>
</evidence>
<protein>
    <submittedName>
        <fullName evidence="3">PRC-barrel domain-containing protein</fullName>
    </submittedName>
</protein>
<dbReference type="SUPFAM" id="SSF50346">
    <property type="entry name" value="PRC-barrel domain"/>
    <property type="match status" value="1"/>
</dbReference>
<dbReference type="Pfam" id="PF05239">
    <property type="entry name" value="PRC"/>
    <property type="match status" value="1"/>
</dbReference>
<evidence type="ECO:0000313" key="4">
    <source>
        <dbReference type="Proteomes" id="UP000737555"/>
    </source>
</evidence>
<dbReference type="Gene3D" id="2.30.30.240">
    <property type="entry name" value="PRC-barrel domain"/>
    <property type="match status" value="1"/>
</dbReference>
<organism evidence="3 4">
    <name type="scientific">Methanoculleus bourgensis</name>
    <dbReference type="NCBI Taxonomy" id="83986"/>
    <lineage>
        <taxon>Archaea</taxon>
        <taxon>Methanobacteriati</taxon>
        <taxon>Methanobacteriota</taxon>
        <taxon>Stenosarchaea group</taxon>
        <taxon>Methanomicrobia</taxon>
        <taxon>Methanomicrobiales</taxon>
        <taxon>Methanomicrobiaceae</taxon>
        <taxon>Methanoculleus</taxon>
    </lineage>
</organism>
<proteinExistence type="predicted"/>
<dbReference type="RefSeq" id="WP_014867243.1">
    <property type="nucleotide sequence ID" value="NZ_JAHAVR010000001.1"/>
</dbReference>
<feature type="domain" description="PRC-barrel" evidence="2">
    <location>
        <begin position="23"/>
        <end position="98"/>
    </location>
</feature>
<dbReference type="InterPro" id="IPR027275">
    <property type="entry name" value="PRC-brl_dom"/>
</dbReference>
<dbReference type="OMA" id="EWFMSAD"/>
<dbReference type="InterPro" id="IPR011033">
    <property type="entry name" value="PRC_barrel-like_sf"/>
</dbReference>
<accession>A0A8T7HBA1</accession>
<feature type="compositionally biased region" description="Basic and acidic residues" evidence="1">
    <location>
        <begin position="148"/>
        <end position="159"/>
    </location>
</feature>
<comment type="caution">
    <text evidence="3">The sequence shown here is derived from an EMBL/GenBank/DDBJ whole genome shotgun (WGS) entry which is preliminary data.</text>
</comment>
<name>A0A8T7HBA1_9EURY</name>
<dbReference type="PANTHER" id="PTHR36505:SF1">
    <property type="entry name" value="BLR1072 PROTEIN"/>
    <property type="match status" value="1"/>
</dbReference>